<accession>A0ABD4USF5</accession>
<feature type="compositionally biased region" description="Basic and acidic residues" evidence="1">
    <location>
        <begin position="1"/>
        <end position="10"/>
    </location>
</feature>
<dbReference type="EMBL" id="JYMX02000060">
    <property type="protein sequence ID" value="MCW3717169.1"/>
    <property type="molecule type" value="Genomic_DNA"/>
</dbReference>
<sequence>MTDTENKKQSGLEGFPLSDPTIQAAAPGTRDQAEREQVRRDENMLGLQANWVAAIQAPDKTPAVTYEYPLYSDVHVINEIVDGLGPYQLFNALPMRSDGSVAIAIVLRASSYEDERWPGALPRAQKTNVERYHGGSAPEELAALCSLGLGIRLRAGDANRTFDSRDPRGRFHAYQWRAVPALIFDQKRPVVPSVLIQPSLANVRNRLRSIPTIPPKLLTELVRSARAYQDALWIAESEPHLAWLLLVSALEIAANAHISEAGSPEENLREFQPRLAATLESAGGSTLVAEVGEQLKHLYSATKKFLLFCEQFMPSPPEVRPSLEWMKIDWKWSNLKKVMNKIYAHRSSALHAGIPFPAPMCRQPGRIEGQGFSEKGVTAISESTLGATWTPEDAPMSLNTFQYFVRESLLKWWDHISAQ</sequence>
<gene>
    <name evidence="2" type="ORF">UE95_038425</name>
</gene>
<dbReference type="RefSeq" id="WP_143262515.1">
    <property type="nucleotide sequence ID" value="NZ_CAJPCV010000015.1"/>
</dbReference>
<comment type="caution">
    <text evidence="2">The sequence shown here is derived from an EMBL/GenBank/DDBJ whole genome shotgun (WGS) entry which is preliminary data.</text>
</comment>
<protein>
    <recommendedName>
        <fullName evidence="4">Apea-like HEPN domain-containing protein</fullName>
    </recommendedName>
</protein>
<evidence type="ECO:0000256" key="1">
    <source>
        <dbReference type="SAM" id="MobiDB-lite"/>
    </source>
</evidence>
<proteinExistence type="predicted"/>
<dbReference type="AlphaFoldDB" id="A0ABD4USF5"/>
<reference evidence="2 3" key="2">
    <citation type="journal article" date="2017" name="Front. Microbiol.">
        <title>Genomics Reveals a Unique Clone of Burkholderia cenocepacia Harboring an Actively Excising Novel Genomic Island.</title>
        <authorList>
            <person name="Patil P.P."/>
            <person name="Mali S."/>
            <person name="Midha S."/>
            <person name="Gautam V."/>
            <person name="Dash L."/>
            <person name="Kumar S."/>
            <person name="Shastri J."/>
            <person name="Singhal L."/>
            <person name="Patil P.B."/>
        </authorList>
    </citation>
    <scope>NUCLEOTIDE SEQUENCE [LARGE SCALE GENOMIC DNA]</scope>
    <source>
        <strain evidence="2 3">BC-19</strain>
    </source>
</reference>
<reference evidence="2 3" key="1">
    <citation type="journal article" date="2017" name="Front. Microbiol.">
        <title>Genomics reveals a unique clone of Burkholderia cenocepacia harbouring an actively excising novel genomic island.</title>
        <authorList>
            <person name="Patil P."/>
            <person name="Mali S."/>
            <person name="Midha S."/>
            <person name="Gautam V."/>
            <person name="Dash L."/>
            <person name="Kumar S."/>
            <person name="Shastri J."/>
            <person name="Singhal L."/>
            <person name="Patil P.B."/>
        </authorList>
    </citation>
    <scope>NUCLEOTIDE SEQUENCE [LARGE SCALE GENOMIC DNA]</scope>
    <source>
        <strain evidence="2 3">BC-19</strain>
    </source>
</reference>
<evidence type="ECO:0000313" key="3">
    <source>
        <dbReference type="Proteomes" id="UP000191686"/>
    </source>
</evidence>
<dbReference type="Proteomes" id="UP000191686">
    <property type="component" value="Unassembled WGS sequence"/>
</dbReference>
<feature type="region of interest" description="Disordered" evidence="1">
    <location>
        <begin position="1"/>
        <end position="33"/>
    </location>
</feature>
<organism evidence="2 3">
    <name type="scientific">Burkholderia cenocepacia</name>
    <dbReference type="NCBI Taxonomy" id="95486"/>
    <lineage>
        <taxon>Bacteria</taxon>
        <taxon>Pseudomonadati</taxon>
        <taxon>Pseudomonadota</taxon>
        <taxon>Betaproteobacteria</taxon>
        <taxon>Burkholderiales</taxon>
        <taxon>Burkholderiaceae</taxon>
        <taxon>Burkholderia</taxon>
        <taxon>Burkholderia cepacia complex</taxon>
    </lineage>
</organism>
<name>A0ABD4USF5_9BURK</name>
<evidence type="ECO:0000313" key="2">
    <source>
        <dbReference type="EMBL" id="MCW3717169.1"/>
    </source>
</evidence>
<evidence type="ECO:0008006" key="4">
    <source>
        <dbReference type="Google" id="ProtNLM"/>
    </source>
</evidence>